<organism evidence="2 3">
    <name type="scientific">Clunio marinus</name>
    <dbReference type="NCBI Taxonomy" id="568069"/>
    <lineage>
        <taxon>Eukaryota</taxon>
        <taxon>Metazoa</taxon>
        <taxon>Ecdysozoa</taxon>
        <taxon>Arthropoda</taxon>
        <taxon>Hexapoda</taxon>
        <taxon>Insecta</taxon>
        <taxon>Pterygota</taxon>
        <taxon>Neoptera</taxon>
        <taxon>Endopterygota</taxon>
        <taxon>Diptera</taxon>
        <taxon>Nematocera</taxon>
        <taxon>Chironomoidea</taxon>
        <taxon>Chironomidae</taxon>
        <taxon>Clunio</taxon>
    </lineage>
</organism>
<protein>
    <submittedName>
        <fullName evidence="2">CLUMA_CG010658, isoform A</fullName>
    </submittedName>
</protein>
<evidence type="ECO:0000256" key="1">
    <source>
        <dbReference type="SAM" id="SignalP"/>
    </source>
</evidence>
<sequence>MKFSLLIFYFVVVFYNGFGRVLSANDPCAIHCFEKEGCRVYEDLVNCRCVYECEGVARRVAALRDSVILSNLEI</sequence>
<feature type="chain" id="PRO_5012158975" evidence="1">
    <location>
        <begin position="24"/>
        <end position="74"/>
    </location>
</feature>
<keyword evidence="3" id="KW-1185">Reference proteome</keyword>
<keyword evidence="1" id="KW-0732">Signal</keyword>
<name>A0A1J1IE33_9DIPT</name>
<reference evidence="2 3" key="1">
    <citation type="submission" date="2015-04" db="EMBL/GenBank/DDBJ databases">
        <authorList>
            <person name="Syromyatnikov M.Y."/>
            <person name="Popov V.N."/>
        </authorList>
    </citation>
    <scope>NUCLEOTIDE SEQUENCE [LARGE SCALE GENOMIC DNA]</scope>
</reference>
<dbReference type="EMBL" id="CVRI01000047">
    <property type="protein sequence ID" value="CRK97262.1"/>
    <property type="molecule type" value="Genomic_DNA"/>
</dbReference>
<accession>A0A1J1IE33</accession>
<dbReference type="AlphaFoldDB" id="A0A1J1IE33"/>
<evidence type="ECO:0000313" key="3">
    <source>
        <dbReference type="Proteomes" id="UP000183832"/>
    </source>
</evidence>
<dbReference type="Proteomes" id="UP000183832">
    <property type="component" value="Unassembled WGS sequence"/>
</dbReference>
<feature type="signal peptide" evidence="1">
    <location>
        <begin position="1"/>
        <end position="23"/>
    </location>
</feature>
<proteinExistence type="predicted"/>
<evidence type="ECO:0000313" key="2">
    <source>
        <dbReference type="EMBL" id="CRK97262.1"/>
    </source>
</evidence>
<gene>
    <name evidence="2" type="ORF">CLUMA_CG010658</name>
</gene>